<reference evidence="2 3" key="1">
    <citation type="submission" date="2017-05" db="EMBL/GenBank/DDBJ databases">
        <authorList>
            <person name="Varghese N."/>
            <person name="Submissions S."/>
        </authorList>
    </citation>
    <scope>NUCLEOTIDE SEQUENCE [LARGE SCALE GENOMIC DNA]</scope>
    <source>
        <strain evidence="2 3">DSM 27040</strain>
    </source>
</reference>
<dbReference type="OrthoDB" id="1123119at2"/>
<dbReference type="RefSeq" id="WP_142533741.1">
    <property type="nucleotide sequence ID" value="NZ_FXTB01000006.1"/>
</dbReference>
<feature type="chain" id="PRO_5021912001" description="TonB protein C-terminal" evidence="1">
    <location>
        <begin position="23"/>
        <end position="122"/>
    </location>
</feature>
<sequence length="122" mass="14493">MKKTTFLTVLLVLFMSIGNVQAEKLNQKEVIRKMAKQIQKDIKRSFIDEDLSLYVGKNEKAKLLVTVRVDRDSHIKVLKTEGESEEFRNWVRSTINNRELKTDSLCKYRVFRFPITFVYKEF</sequence>
<keyword evidence="3" id="KW-1185">Reference proteome</keyword>
<keyword evidence="1" id="KW-0732">Signal</keyword>
<organism evidence="2 3">
    <name type="scientific">Saccharicrinis carchari</name>
    <dbReference type="NCBI Taxonomy" id="1168039"/>
    <lineage>
        <taxon>Bacteria</taxon>
        <taxon>Pseudomonadati</taxon>
        <taxon>Bacteroidota</taxon>
        <taxon>Bacteroidia</taxon>
        <taxon>Marinilabiliales</taxon>
        <taxon>Marinilabiliaceae</taxon>
        <taxon>Saccharicrinis</taxon>
    </lineage>
</organism>
<evidence type="ECO:0000256" key="1">
    <source>
        <dbReference type="SAM" id="SignalP"/>
    </source>
</evidence>
<evidence type="ECO:0000313" key="2">
    <source>
        <dbReference type="EMBL" id="SMO72904.1"/>
    </source>
</evidence>
<dbReference type="Proteomes" id="UP000319040">
    <property type="component" value="Unassembled WGS sequence"/>
</dbReference>
<feature type="signal peptide" evidence="1">
    <location>
        <begin position="1"/>
        <end position="22"/>
    </location>
</feature>
<evidence type="ECO:0000313" key="3">
    <source>
        <dbReference type="Proteomes" id="UP000319040"/>
    </source>
</evidence>
<gene>
    <name evidence="2" type="ORF">SAMN06265379_10626</name>
</gene>
<dbReference type="EMBL" id="FXTB01000006">
    <property type="protein sequence ID" value="SMO72904.1"/>
    <property type="molecule type" value="Genomic_DNA"/>
</dbReference>
<proteinExistence type="predicted"/>
<dbReference type="AlphaFoldDB" id="A0A521DMG1"/>
<protein>
    <recommendedName>
        <fullName evidence="4">TonB protein C-terminal</fullName>
    </recommendedName>
</protein>
<name>A0A521DMG1_SACCC</name>
<evidence type="ECO:0008006" key="4">
    <source>
        <dbReference type="Google" id="ProtNLM"/>
    </source>
</evidence>
<accession>A0A521DMG1</accession>